<feature type="chain" id="PRO_5025599065" evidence="1">
    <location>
        <begin position="25"/>
        <end position="227"/>
    </location>
</feature>
<dbReference type="PRINTS" id="PR00837">
    <property type="entry name" value="V5TPXLIKE"/>
</dbReference>
<evidence type="ECO:0000313" key="4">
    <source>
        <dbReference type="Proteomes" id="UP000440578"/>
    </source>
</evidence>
<accession>A0A6A4W418</accession>
<dbReference type="PRINTS" id="PR00838">
    <property type="entry name" value="V5ALLERGEN"/>
</dbReference>
<reference evidence="3 4" key="1">
    <citation type="submission" date="2019-07" db="EMBL/GenBank/DDBJ databases">
        <title>Draft genome assembly of a fouling barnacle, Amphibalanus amphitrite (Darwin, 1854): The first reference genome for Thecostraca.</title>
        <authorList>
            <person name="Kim W."/>
        </authorList>
    </citation>
    <scope>NUCLEOTIDE SEQUENCE [LARGE SCALE GENOMIC DNA]</scope>
    <source>
        <strain evidence="3">SNU_AA5</strain>
        <tissue evidence="3">Soma without cirri and trophi</tissue>
    </source>
</reference>
<sequence>MATITDISRLLLAVLAALPPLSSAQSSYCSINECDLNRHTMCRFPSSTPASACGPVAANSVSAADQAEILQAHNDLRRAVKNGDYSSYGLPAAKSIPDLAWNSSLAAVAQRWANQCQTEHDECRNMPGMFVGQNLAWSGNRAKDWRQQVAVQWFSTELQYVQSTLNNLRYRGGGAIHLTQVIWAQTTQVGCAYMESTPPGYPYKKRIYFCNYGPRGNMHNQNVYETL</sequence>
<keyword evidence="4" id="KW-1185">Reference proteome</keyword>
<dbReference type="Proteomes" id="UP000440578">
    <property type="component" value="Unassembled WGS sequence"/>
</dbReference>
<gene>
    <name evidence="3" type="primary">VA5_12</name>
    <name evidence="3" type="ORF">FJT64_004133</name>
</gene>
<comment type="caution">
    <text evidence="3">The sequence shown here is derived from an EMBL/GenBank/DDBJ whole genome shotgun (WGS) entry which is preliminary data.</text>
</comment>
<dbReference type="Pfam" id="PF00188">
    <property type="entry name" value="CAP"/>
    <property type="match status" value="1"/>
</dbReference>
<feature type="signal peptide" evidence="1">
    <location>
        <begin position="1"/>
        <end position="24"/>
    </location>
</feature>
<protein>
    <submittedName>
        <fullName evidence="3">Venom allergen 5</fullName>
    </submittedName>
</protein>
<dbReference type="SMART" id="SM00198">
    <property type="entry name" value="SCP"/>
    <property type="match status" value="1"/>
</dbReference>
<dbReference type="OrthoDB" id="43654at2759"/>
<dbReference type="SUPFAM" id="SSF55797">
    <property type="entry name" value="PR-1-like"/>
    <property type="match status" value="1"/>
</dbReference>
<dbReference type="CDD" id="cd05380">
    <property type="entry name" value="CAP_euk"/>
    <property type="match status" value="1"/>
</dbReference>
<dbReference type="InterPro" id="IPR002413">
    <property type="entry name" value="V5_allergen-like"/>
</dbReference>
<keyword evidence="1" id="KW-0732">Signal</keyword>
<dbReference type="InterPro" id="IPR014044">
    <property type="entry name" value="CAP_dom"/>
</dbReference>
<evidence type="ECO:0000313" key="3">
    <source>
        <dbReference type="EMBL" id="KAF0298534.1"/>
    </source>
</evidence>
<dbReference type="GO" id="GO:0005576">
    <property type="term" value="C:extracellular region"/>
    <property type="evidence" value="ECO:0007669"/>
    <property type="project" value="InterPro"/>
</dbReference>
<evidence type="ECO:0000256" key="1">
    <source>
        <dbReference type="SAM" id="SignalP"/>
    </source>
</evidence>
<dbReference type="PROSITE" id="PS01010">
    <property type="entry name" value="CRISP_2"/>
    <property type="match status" value="1"/>
</dbReference>
<dbReference type="InterPro" id="IPR001283">
    <property type="entry name" value="CRISP-related"/>
</dbReference>
<evidence type="ECO:0000259" key="2">
    <source>
        <dbReference type="SMART" id="SM00198"/>
    </source>
</evidence>
<organism evidence="3 4">
    <name type="scientific">Amphibalanus amphitrite</name>
    <name type="common">Striped barnacle</name>
    <name type="synonym">Balanus amphitrite</name>
    <dbReference type="NCBI Taxonomy" id="1232801"/>
    <lineage>
        <taxon>Eukaryota</taxon>
        <taxon>Metazoa</taxon>
        <taxon>Ecdysozoa</taxon>
        <taxon>Arthropoda</taxon>
        <taxon>Crustacea</taxon>
        <taxon>Multicrustacea</taxon>
        <taxon>Cirripedia</taxon>
        <taxon>Thoracica</taxon>
        <taxon>Thoracicalcarea</taxon>
        <taxon>Balanomorpha</taxon>
        <taxon>Balanoidea</taxon>
        <taxon>Balanidae</taxon>
        <taxon>Amphibalaninae</taxon>
        <taxon>Amphibalanus</taxon>
    </lineage>
</organism>
<dbReference type="InterPro" id="IPR018244">
    <property type="entry name" value="Allrgn_V5/Tpx1_CS"/>
</dbReference>
<dbReference type="PANTHER" id="PTHR10334">
    <property type="entry name" value="CYSTEINE-RICH SECRETORY PROTEIN-RELATED"/>
    <property type="match status" value="1"/>
</dbReference>
<proteinExistence type="predicted"/>
<dbReference type="AlphaFoldDB" id="A0A6A4W418"/>
<dbReference type="Gene3D" id="3.40.33.10">
    <property type="entry name" value="CAP"/>
    <property type="match status" value="1"/>
</dbReference>
<dbReference type="EMBL" id="VIIS01001428">
    <property type="protein sequence ID" value="KAF0298534.1"/>
    <property type="molecule type" value="Genomic_DNA"/>
</dbReference>
<name>A0A6A4W418_AMPAM</name>
<feature type="domain" description="SCP" evidence="2">
    <location>
        <begin position="64"/>
        <end position="220"/>
    </location>
</feature>
<dbReference type="InterPro" id="IPR035940">
    <property type="entry name" value="CAP_sf"/>
</dbReference>